<dbReference type="Proteomes" id="UP000076128">
    <property type="component" value="Chromosome"/>
</dbReference>
<evidence type="ECO:0000313" key="3">
    <source>
        <dbReference type="Proteomes" id="UP000076128"/>
    </source>
</evidence>
<sequence>MPTDQPEAEGPGRERPEQQRHQRRMRGFESASGLLRDKIRVAGEARGFAVARLLTHWAEVVGDEVAAIARPVKIGYGRGGLGATLTLLTTGAAAPILQMQLPRIRERVNACYGYNAISRVAITQTAPTGFAEGQAAFAAAPPAPREPAPEILARAAQTAQGVSDPSLRAALEALGQNVLSRPQAGATDRKG</sequence>
<evidence type="ECO:0000313" key="2">
    <source>
        <dbReference type="EMBL" id="AMY71820.1"/>
    </source>
</evidence>
<evidence type="ECO:0008006" key="4">
    <source>
        <dbReference type="Google" id="ProtNLM"/>
    </source>
</evidence>
<reference evidence="2 3" key="1">
    <citation type="submission" date="2015-09" db="EMBL/GenBank/DDBJ databases">
        <title>Complete genome sequence of Defluviimonas alba cai42t isolated from an oilfield in Xinjiang.</title>
        <authorList>
            <person name="Geng S."/>
            <person name="Pan X."/>
            <person name="Wu X."/>
        </authorList>
    </citation>
    <scope>NUCLEOTIDE SEQUENCE [LARGE SCALE GENOMIC DNA]</scope>
    <source>
        <strain evidence="3">cai42</strain>
    </source>
</reference>
<accession>A0A159ZAC9</accession>
<dbReference type="KEGG" id="daa:AKL17_4610"/>
<organism evidence="2 3">
    <name type="scientific">Frigidibacter mobilis</name>
    <dbReference type="NCBI Taxonomy" id="1335048"/>
    <lineage>
        <taxon>Bacteria</taxon>
        <taxon>Pseudomonadati</taxon>
        <taxon>Pseudomonadota</taxon>
        <taxon>Alphaproteobacteria</taxon>
        <taxon>Rhodobacterales</taxon>
        <taxon>Paracoccaceae</taxon>
        <taxon>Frigidibacter</taxon>
    </lineage>
</organism>
<dbReference type="EMBL" id="CP012661">
    <property type="protein sequence ID" value="AMY71820.1"/>
    <property type="molecule type" value="Genomic_DNA"/>
</dbReference>
<name>A0A159ZAC9_9RHOB</name>
<feature type="region of interest" description="Disordered" evidence="1">
    <location>
        <begin position="1"/>
        <end position="28"/>
    </location>
</feature>
<dbReference type="STRING" id="1335048.AKL17_4610"/>
<dbReference type="InterPro" id="IPR007922">
    <property type="entry name" value="DciA-like"/>
</dbReference>
<feature type="compositionally biased region" description="Basic and acidic residues" evidence="1">
    <location>
        <begin position="10"/>
        <end position="20"/>
    </location>
</feature>
<proteinExistence type="predicted"/>
<dbReference type="PATRIC" id="fig|1335048.3.peg.4783"/>
<evidence type="ECO:0000256" key="1">
    <source>
        <dbReference type="SAM" id="MobiDB-lite"/>
    </source>
</evidence>
<dbReference type="PIRSF" id="PIRSF032064">
    <property type="entry name" value="UCP032064"/>
    <property type="match status" value="1"/>
</dbReference>
<gene>
    <name evidence="2" type="ORF">AKL17_4610</name>
</gene>
<protein>
    <recommendedName>
        <fullName evidence="4">DUF721 domain-containing protein</fullName>
    </recommendedName>
</protein>
<keyword evidence="3" id="KW-1185">Reference proteome</keyword>
<dbReference type="InterPro" id="IPR010593">
    <property type="entry name" value="DUF1159"/>
</dbReference>
<dbReference type="AlphaFoldDB" id="A0A159ZAC9"/>
<dbReference type="Pfam" id="PF05258">
    <property type="entry name" value="DciA"/>
    <property type="match status" value="1"/>
</dbReference>